<evidence type="ECO:0000313" key="1">
    <source>
        <dbReference type="EMBL" id="KAJ7367672.1"/>
    </source>
</evidence>
<accession>A0AAD7F3M0</accession>
<dbReference type="EMBL" id="JARIHO010000001">
    <property type="protein sequence ID" value="KAJ7367672.1"/>
    <property type="molecule type" value="Genomic_DNA"/>
</dbReference>
<evidence type="ECO:0000313" key="2">
    <source>
        <dbReference type="Proteomes" id="UP001218218"/>
    </source>
</evidence>
<proteinExistence type="predicted"/>
<keyword evidence="2" id="KW-1185">Reference proteome</keyword>
<name>A0AAD7F3M0_9AGAR</name>
<sequence>MSEICDRLTEILLMILAAATNRNQCVLITPTFSFEDALEIIHETIGCVGVGHKLTLAYKFSTAKQTAMTISLCNNVDWEGLGTDTIAKMKTKKDISMEIFVLPENPLPRTYFVWTKFELGNGIQWSEEANMVQSEK</sequence>
<comment type="caution">
    <text evidence="1">The sequence shown here is derived from an EMBL/GenBank/DDBJ whole genome shotgun (WGS) entry which is preliminary data.</text>
</comment>
<dbReference type="Proteomes" id="UP001218218">
    <property type="component" value="Unassembled WGS sequence"/>
</dbReference>
<reference evidence="1" key="1">
    <citation type="submission" date="2023-03" db="EMBL/GenBank/DDBJ databases">
        <title>Massive genome expansion in bonnet fungi (Mycena s.s.) driven by repeated elements and novel gene families across ecological guilds.</title>
        <authorList>
            <consortium name="Lawrence Berkeley National Laboratory"/>
            <person name="Harder C.B."/>
            <person name="Miyauchi S."/>
            <person name="Viragh M."/>
            <person name="Kuo A."/>
            <person name="Thoen E."/>
            <person name="Andreopoulos B."/>
            <person name="Lu D."/>
            <person name="Skrede I."/>
            <person name="Drula E."/>
            <person name="Henrissat B."/>
            <person name="Morin E."/>
            <person name="Kohler A."/>
            <person name="Barry K."/>
            <person name="LaButti K."/>
            <person name="Morin E."/>
            <person name="Salamov A."/>
            <person name="Lipzen A."/>
            <person name="Mereny Z."/>
            <person name="Hegedus B."/>
            <person name="Baldrian P."/>
            <person name="Stursova M."/>
            <person name="Weitz H."/>
            <person name="Taylor A."/>
            <person name="Grigoriev I.V."/>
            <person name="Nagy L.G."/>
            <person name="Martin F."/>
            <person name="Kauserud H."/>
        </authorList>
    </citation>
    <scope>NUCLEOTIDE SEQUENCE</scope>
    <source>
        <strain evidence="1">CBHHK002</strain>
    </source>
</reference>
<gene>
    <name evidence="1" type="ORF">DFH08DRAFT_795815</name>
</gene>
<protein>
    <submittedName>
        <fullName evidence="1">Uncharacterized protein</fullName>
    </submittedName>
</protein>
<dbReference type="AlphaFoldDB" id="A0AAD7F3M0"/>
<organism evidence="1 2">
    <name type="scientific">Mycena albidolilacea</name>
    <dbReference type="NCBI Taxonomy" id="1033008"/>
    <lineage>
        <taxon>Eukaryota</taxon>
        <taxon>Fungi</taxon>
        <taxon>Dikarya</taxon>
        <taxon>Basidiomycota</taxon>
        <taxon>Agaricomycotina</taxon>
        <taxon>Agaricomycetes</taxon>
        <taxon>Agaricomycetidae</taxon>
        <taxon>Agaricales</taxon>
        <taxon>Marasmiineae</taxon>
        <taxon>Mycenaceae</taxon>
        <taxon>Mycena</taxon>
    </lineage>
</organism>